<evidence type="ECO:0000313" key="1">
    <source>
        <dbReference type="EMBL" id="KAF6020339.1"/>
    </source>
</evidence>
<evidence type="ECO:0000313" key="2">
    <source>
        <dbReference type="Proteomes" id="UP000593567"/>
    </source>
</evidence>
<dbReference type="EMBL" id="VXIV02003179">
    <property type="protein sequence ID" value="KAF6020339.1"/>
    <property type="molecule type" value="Genomic_DNA"/>
</dbReference>
<proteinExistence type="predicted"/>
<keyword evidence="2" id="KW-1185">Reference proteome</keyword>
<dbReference type="Proteomes" id="UP000593567">
    <property type="component" value="Unassembled WGS sequence"/>
</dbReference>
<name>A0A7J7J2F8_BUGNE</name>
<reference evidence="1" key="1">
    <citation type="submission" date="2020-06" db="EMBL/GenBank/DDBJ databases">
        <title>Draft genome of Bugula neritina, a colonial animal packing powerful symbionts and potential medicines.</title>
        <authorList>
            <person name="Rayko M."/>
        </authorList>
    </citation>
    <scope>NUCLEOTIDE SEQUENCE [LARGE SCALE GENOMIC DNA]</scope>
    <source>
        <strain evidence="1">Kwan_BN1</strain>
    </source>
</reference>
<accession>A0A7J7J2F8</accession>
<sequence>MVTVAVQFVVGRLVMRRLQDTDSSALSLHHELQLVHKMHGSGSEKTPANTYMTDMSIKSNARNIPVNVPIVEEYRVELLPSTKITMSVTEKCNSKSLVFVYEHHQLI</sequence>
<gene>
    <name evidence="1" type="ORF">EB796_021311</name>
</gene>
<comment type="caution">
    <text evidence="1">The sequence shown here is derived from an EMBL/GenBank/DDBJ whole genome shotgun (WGS) entry which is preliminary data.</text>
</comment>
<organism evidence="1 2">
    <name type="scientific">Bugula neritina</name>
    <name type="common">Brown bryozoan</name>
    <name type="synonym">Sertularia neritina</name>
    <dbReference type="NCBI Taxonomy" id="10212"/>
    <lineage>
        <taxon>Eukaryota</taxon>
        <taxon>Metazoa</taxon>
        <taxon>Spiralia</taxon>
        <taxon>Lophotrochozoa</taxon>
        <taxon>Bryozoa</taxon>
        <taxon>Gymnolaemata</taxon>
        <taxon>Cheilostomatida</taxon>
        <taxon>Flustrina</taxon>
        <taxon>Buguloidea</taxon>
        <taxon>Bugulidae</taxon>
        <taxon>Bugula</taxon>
    </lineage>
</organism>
<protein>
    <submittedName>
        <fullName evidence="1">Uncharacterized protein</fullName>
    </submittedName>
</protein>
<dbReference type="AlphaFoldDB" id="A0A7J7J2F8"/>